<name>A0A164HB37_9NOCA</name>
<dbReference type="Proteomes" id="UP000076512">
    <property type="component" value="Unassembled WGS sequence"/>
</dbReference>
<dbReference type="SUPFAM" id="SSF56959">
    <property type="entry name" value="Leukocidin-like"/>
    <property type="match status" value="1"/>
</dbReference>
<comment type="caution">
    <text evidence="3">The sequence shown here is derived from an EMBL/GenBank/DDBJ whole genome shotgun (WGS) entry which is preliminary data.</text>
</comment>
<dbReference type="Pfam" id="PF09203">
    <property type="entry name" value="MspA"/>
    <property type="match status" value="1"/>
</dbReference>
<dbReference type="Gene3D" id="2.60.40.1650">
    <property type="entry name" value="Porin MspA (Ig-like beta-sandwich domain)"/>
    <property type="match status" value="1"/>
</dbReference>
<evidence type="ECO:0000313" key="3">
    <source>
        <dbReference type="EMBL" id="KZM68359.1"/>
    </source>
</evidence>
<evidence type="ECO:0000313" key="4">
    <source>
        <dbReference type="Proteomes" id="UP000076512"/>
    </source>
</evidence>
<reference evidence="3 4" key="1">
    <citation type="submission" date="2016-04" db="EMBL/GenBank/DDBJ databases">
        <authorList>
            <person name="Evans L.H."/>
            <person name="Alamgir A."/>
            <person name="Owens N."/>
            <person name="Weber N.D."/>
            <person name="Virtaneva K."/>
            <person name="Barbian K."/>
            <person name="Babar A."/>
            <person name="Rosenke K."/>
        </authorList>
    </citation>
    <scope>NUCLEOTIDE SEQUENCE [LARGE SCALE GENOMIC DNA]</scope>
    <source>
        <strain evidence="3 4">IFM 0406</strain>
    </source>
</reference>
<gene>
    <name evidence="3" type="ORF">AWN90_10755</name>
</gene>
<sequence length="215" mass="21260">MRTTKGATAAACILASTAVAGAVAAGPATADPVADKARTVTTGDGWSLTVTKTAESIDRNPSLDADPFTHEGFVSLKAVAQIGGTGGVPVTGATVSYGYQIGCQVDVSSGLTVGLSFSIGPNASVNISYPPSLSIGGSASVSPNISTTVKPGGITTVTFGSKPLQASKGVIAADQVEIKVSACAGPVSLRSFATASIATPTEDHSTTAYGDPLWL</sequence>
<dbReference type="InterPro" id="IPR036435">
    <property type="entry name" value="Leukocidin/porin_MspA_sf"/>
</dbReference>
<feature type="chain" id="PRO_5007850397" description="MspA protein" evidence="2">
    <location>
        <begin position="31"/>
        <end position="215"/>
    </location>
</feature>
<organism evidence="3 4">
    <name type="scientific">Nocardia terpenica</name>
    <dbReference type="NCBI Taxonomy" id="455432"/>
    <lineage>
        <taxon>Bacteria</taxon>
        <taxon>Bacillati</taxon>
        <taxon>Actinomycetota</taxon>
        <taxon>Actinomycetes</taxon>
        <taxon>Mycobacteriales</taxon>
        <taxon>Nocardiaceae</taxon>
        <taxon>Nocardia</taxon>
    </lineage>
</organism>
<evidence type="ECO:0000256" key="2">
    <source>
        <dbReference type="SAM" id="SignalP"/>
    </source>
</evidence>
<dbReference type="OrthoDB" id="4406952at2"/>
<keyword evidence="4" id="KW-1185">Reference proteome</keyword>
<dbReference type="AlphaFoldDB" id="A0A164HB37"/>
<accession>A0A164HB37</accession>
<proteinExistence type="predicted"/>
<evidence type="ECO:0008006" key="5">
    <source>
        <dbReference type="Google" id="ProtNLM"/>
    </source>
</evidence>
<protein>
    <recommendedName>
        <fullName evidence="5">MspA protein</fullName>
    </recommendedName>
</protein>
<feature type="signal peptide" evidence="2">
    <location>
        <begin position="1"/>
        <end position="30"/>
    </location>
</feature>
<keyword evidence="1 2" id="KW-0732">Signal</keyword>
<dbReference type="Gene3D" id="2.10.300.10">
    <property type="entry name" value="Porin MspA ribbon domain"/>
    <property type="match status" value="1"/>
</dbReference>
<evidence type="ECO:0000256" key="1">
    <source>
        <dbReference type="ARBA" id="ARBA00022729"/>
    </source>
</evidence>
<dbReference type="InterPro" id="IPR015286">
    <property type="entry name" value="Porin_fam_mycobact-type"/>
</dbReference>
<dbReference type="RefSeq" id="WP_067579886.1">
    <property type="nucleotide sequence ID" value="NZ_JABMCZ010000002.1"/>
</dbReference>
<dbReference type="EMBL" id="LWGR01000021">
    <property type="protein sequence ID" value="KZM68359.1"/>
    <property type="molecule type" value="Genomic_DNA"/>
</dbReference>